<dbReference type="AlphaFoldDB" id="A0A922MNA5"/>
<dbReference type="EMBL" id="JACEFF010000321">
    <property type="protein sequence ID" value="KAH9639643.1"/>
    <property type="molecule type" value="Genomic_DNA"/>
</dbReference>
<comment type="caution">
    <text evidence="2">The sequence shown here is derived from an EMBL/GenBank/DDBJ whole genome shotgun (WGS) entry which is preliminary data.</text>
</comment>
<feature type="region of interest" description="Disordered" evidence="1">
    <location>
        <begin position="97"/>
        <end position="122"/>
    </location>
</feature>
<accession>A0A922MNA5</accession>
<evidence type="ECO:0000313" key="2">
    <source>
        <dbReference type="EMBL" id="KAH9639643.1"/>
    </source>
</evidence>
<evidence type="ECO:0000256" key="1">
    <source>
        <dbReference type="SAM" id="MobiDB-lite"/>
    </source>
</evidence>
<organism evidence="2 3">
    <name type="scientific">Spodoptera exigua</name>
    <name type="common">Beet armyworm</name>
    <name type="synonym">Noctua fulgens</name>
    <dbReference type="NCBI Taxonomy" id="7107"/>
    <lineage>
        <taxon>Eukaryota</taxon>
        <taxon>Metazoa</taxon>
        <taxon>Ecdysozoa</taxon>
        <taxon>Arthropoda</taxon>
        <taxon>Hexapoda</taxon>
        <taxon>Insecta</taxon>
        <taxon>Pterygota</taxon>
        <taxon>Neoptera</taxon>
        <taxon>Endopterygota</taxon>
        <taxon>Lepidoptera</taxon>
        <taxon>Glossata</taxon>
        <taxon>Ditrysia</taxon>
        <taxon>Noctuoidea</taxon>
        <taxon>Noctuidae</taxon>
        <taxon>Amphipyrinae</taxon>
        <taxon>Spodoptera</taxon>
    </lineage>
</organism>
<proteinExistence type="predicted"/>
<dbReference type="Proteomes" id="UP000814243">
    <property type="component" value="Unassembled WGS sequence"/>
</dbReference>
<evidence type="ECO:0000313" key="3">
    <source>
        <dbReference type="Proteomes" id="UP000814243"/>
    </source>
</evidence>
<reference evidence="2" key="1">
    <citation type="journal article" date="2021" name="G3 (Bethesda)">
        <title>Genome and transcriptome analysis of the beet armyworm Spodoptera exigua reveals targets for pest control. .</title>
        <authorList>
            <person name="Simon S."/>
            <person name="Breeschoten T."/>
            <person name="Jansen H.J."/>
            <person name="Dirks R.P."/>
            <person name="Schranz M.E."/>
            <person name="Ros V.I.D."/>
        </authorList>
    </citation>
    <scope>NUCLEOTIDE SEQUENCE</scope>
    <source>
        <strain evidence="2">TB_SE_WUR_2020</strain>
    </source>
</reference>
<feature type="compositionally biased region" description="Basic and acidic residues" evidence="1">
    <location>
        <begin position="104"/>
        <end position="122"/>
    </location>
</feature>
<name>A0A922MNA5_SPOEX</name>
<protein>
    <submittedName>
        <fullName evidence="2">Uncharacterized protein</fullName>
    </submittedName>
</protein>
<gene>
    <name evidence="2" type="ORF">HF086_009096</name>
</gene>
<sequence>MILYGATTFPALKEKSKTSEREKKSELLNNEYYIRDVDKMQDFLLSCIPCLLVTRYEGVPFDTLHLDYIGPLTKTRKHYILTMIDGFTKADETDKLDEDDDIDKADNPDRADDRMDKTDQTVSHSDIRLKQFELRTSCRKSHGEHVTIDDYLASTMHHDTKIKKPEMITDNNNLKCGVDVVDQMTEKCKRSVSKEDNLMKPFMIVSCDGHIIDAVAPYAPTQTDAEIMTHLFENENGPFRKLFIVFKPEPLR</sequence>